<dbReference type="PRINTS" id="PR00313">
    <property type="entry name" value="CABNDNGRPT"/>
</dbReference>
<protein>
    <submittedName>
        <fullName evidence="4">Alkaline phosphatase</fullName>
        <ecNumber evidence="4">3.1.3.1</ecNumber>
    </submittedName>
</protein>
<dbReference type="EC" id="3.1.3.1" evidence="4"/>
<dbReference type="InterPro" id="IPR013783">
    <property type="entry name" value="Ig-like_fold"/>
</dbReference>
<dbReference type="GO" id="GO:0005509">
    <property type="term" value="F:calcium ion binding"/>
    <property type="evidence" value="ECO:0007669"/>
    <property type="project" value="InterPro"/>
</dbReference>
<evidence type="ECO:0000256" key="2">
    <source>
        <dbReference type="ARBA" id="ARBA00022525"/>
    </source>
</evidence>
<feature type="compositionally biased region" description="Gly residues" evidence="3">
    <location>
        <begin position="202"/>
        <end position="229"/>
    </location>
</feature>
<evidence type="ECO:0000256" key="1">
    <source>
        <dbReference type="ARBA" id="ARBA00004613"/>
    </source>
</evidence>
<feature type="region of interest" description="Disordered" evidence="3">
    <location>
        <begin position="1"/>
        <end position="24"/>
    </location>
</feature>
<feature type="compositionally biased region" description="Basic residues" evidence="3">
    <location>
        <begin position="1"/>
        <end position="12"/>
    </location>
</feature>
<dbReference type="AlphaFoldDB" id="A0A6J4RL23"/>
<dbReference type="Pfam" id="PF00353">
    <property type="entry name" value="HemolysinCabind"/>
    <property type="match status" value="4"/>
</dbReference>
<gene>
    <name evidence="4" type="ORF">AVDCRST_MAG53-307</name>
</gene>
<dbReference type="PANTHER" id="PTHR38340">
    <property type="entry name" value="S-LAYER PROTEIN"/>
    <property type="match status" value="1"/>
</dbReference>
<organism evidence="4">
    <name type="scientific">uncultured Solirubrobacteraceae bacterium</name>
    <dbReference type="NCBI Taxonomy" id="1162706"/>
    <lineage>
        <taxon>Bacteria</taxon>
        <taxon>Bacillati</taxon>
        <taxon>Actinomycetota</taxon>
        <taxon>Thermoleophilia</taxon>
        <taxon>Solirubrobacterales</taxon>
        <taxon>Solirubrobacteraceae</taxon>
        <taxon>environmental samples</taxon>
    </lineage>
</organism>
<feature type="compositionally biased region" description="Low complexity" evidence="3">
    <location>
        <begin position="185"/>
        <end position="201"/>
    </location>
</feature>
<name>A0A6J4RL23_9ACTN</name>
<dbReference type="InterPro" id="IPR011049">
    <property type="entry name" value="Serralysin-like_metalloprot_C"/>
</dbReference>
<dbReference type="InterPro" id="IPR050557">
    <property type="entry name" value="RTX_toxin/Mannuronan_C5-epim"/>
</dbReference>
<dbReference type="PROSITE" id="PS00330">
    <property type="entry name" value="HEMOLYSIN_CALCIUM"/>
    <property type="match status" value="1"/>
</dbReference>
<dbReference type="GO" id="GO:0005576">
    <property type="term" value="C:extracellular region"/>
    <property type="evidence" value="ECO:0007669"/>
    <property type="project" value="UniProtKB-SubCell"/>
</dbReference>
<evidence type="ECO:0000256" key="3">
    <source>
        <dbReference type="SAM" id="MobiDB-lite"/>
    </source>
</evidence>
<proteinExistence type="predicted"/>
<dbReference type="GO" id="GO:0005975">
    <property type="term" value="P:carbohydrate metabolic process"/>
    <property type="evidence" value="ECO:0007669"/>
    <property type="project" value="UniProtKB-ARBA"/>
</dbReference>
<reference evidence="4" key="1">
    <citation type="submission" date="2020-02" db="EMBL/GenBank/DDBJ databases">
        <authorList>
            <person name="Meier V. D."/>
        </authorList>
    </citation>
    <scope>NUCLEOTIDE SEQUENCE</scope>
    <source>
        <strain evidence="4">AVDCRST_MAG53</strain>
    </source>
</reference>
<dbReference type="GO" id="GO:0004035">
    <property type="term" value="F:alkaline phosphatase activity"/>
    <property type="evidence" value="ECO:0007669"/>
    <property type="project" value="UniProtKB-EC"/>
</dbReference>
<dbReference type="SUPFAM" id="SSF51120">
    <property type="entry name" value="beta-Roll"/>
    <property type="match status" value="2"/>
</dbReference>
<evidence type="ECO:0000313" key="4">
    <source>
        <dbReference type="EMBL" id="CAA9476033.1"/>
    </source>
</evidence>
<dbReference type="Gene3D" id="2.150.10.10">
    <property type="entry name" value="Serralysin-like metalloprotease, C-terminal"/>
    <property type="match status" value="2"/>
</dbReference>
<dbReference type="Pfam" id="PF17957">
    <property type="entry name" value="Big_7"/>
    <property type="match status" value="1"/>
</dbReference>
<dbReference type="Gene3D" id="2.60.40.10">
    <property type="entry name" value="Immunoglobulins"/>
    <property type="match status" value="1"/>
</dbReference>
<dbReference type="InterPro" id="IPR018511">
    <property type="entry name" value="Hemolysin-typ_Ca-bd_CS"/>
</dbReference>
<accession>A0A6J4RL23</accession>
<comment type="subcellular location">
    <subcellularLocation>
        <location evidence="1">Secreted</location>
    </subcellularLocation>
</comment>
<dbReference type="PANTHER" id="PTHR38340:SF1">
    <property type="entry name" value="S-LAYER PROTEIN"/>
    <property type="match status" value="1"/>
</dbReference>
<keyword evidence="4" id="KW-0378">Hydrolase</keyword>
<dbReference type="InterPro" id="IPR001343">
    <property type="entry name" value="Hemolysn_Ca-bd"/>
</dbReference>
<sequence>MFAMVRSHRPRRALPAGLPGRRRPAAPRRTAIVLGLAVALTFPVASASGATIVVDPGGTLVYSAAAGRTTFLDIRRDTPGGTTFTLTRNPANSTSDTDAITPGAGCVAVGGGGATYRCSGAQRLSATLLDQADQLRADIPATIDAGDGDDFVLTGTHDDTLVGGEGDDRLLDSGGNNKLDGGAGDDSLQSGDGSDTVVAGDGNDGVFGDGGTDTVLGGGGDDSLAGGDGADSLSGGDGNDRFFNRNVTVADPSAGTSSPVDTGDTYDGGTGFDRLITYSTLNDNIAFTSVARDMTVTLDDQANDGSAGEADNVRATVEAVSAETPTFSEDPVPKGTANDTLVGSAGVNDLSGGLGNDRIDGGRGNDVLSGNAGDDTIDARDGFADFVSCGAGNDVANVDTLDEISPDCETVNRVDVGNANEDRPPAIALATPADNATLTTRAPTTLTASVGDDKGIARVVYLVNGRVLCAATVAPYSCAYQPRGADVGRTAITAIAIDTSQQTATVVKTVNVGLFAPVNVSETVTPGRDKRAPFRFTARGQIALPATVTAAQGCGDGLVSVQVKVGSKTVSTRRAKLSATCSYSVSVTFRDRKRFGRARALKFTARFTGNKVLDQAQSPSRTVRIR</sequence>
<feature type="compositionally biased region" description="Basic and acidic residues" evidence="3">
    <location>
        <begin position="156"/>
        <end position="171"/>
    </location>
</feature>
<keyword evidence="2" id="KW-0964">Secreted</keyword>
<feature type="region of interest" description="Disordered" evidence="3">
    <location>
        <begin position="341"/>
        <end position="363"/>
    </location>
</feature>
<dbReference type="EMBL" id="CADCVR010000012">
    <property type="protein sequence ID" value="CAA9476033.1"/>
    <property type="molecule type" value="Genomic_DNA"/>
</dbReference>
<feature type="region of interest" description="Disordered" evidence="3">
    <location>
        <begin position="156"/>
        <end position="265"/>
    </location>
</feature>